<dbReference type="PANTHER" id="PTHR41390">
    <property type="entry name" value="CHROMOSOME 7, WHOLE GENOME SHOTGUN SEQUENCE"/>
    <property type="match status" value="1"/>
</dbReference>
<keyword evidence="2" id="KW-1185">Reference proteome</keyword>
<accession>A0A9P6ENB0</accession>
<evidence type="ECO:0000313" key="1">
    <source>
        <dbReference type="EMBL" id="KAF9532221.1"/>
    </source>
</evidence>
<proteinExistence type="predicted"/>
<evidence type="ECO:0000313" key="2">
    <source>
        <dbReference type="Proteomes" id="UP000807306"/>
    </source>
</evidence>
<dbReference type="AlphaFoldDB" id="A0A9P6ENB0"/>
<dbReference type="OrthoDB" id="3366659at2759"/>
<dbReference type="PANTHER" id="PTHR41390:SF1">
    <property type="entry name" value="NADH-UBIQUINONE OXIDOREDUCTASE 213 KDA SUBUNIT"/>
    <property type="match status" value="1"/>
</dbReference>
<dbReference type="Proteomes" id="UP000807306">
    <property type="component" value="Unassembled WGS sequence"/>
</dbReference>
<gene>
    <name evidence="1" type="ORF">CPB83DRAFT_890967</name>
</gene>
<comment type="caution">
    <text evidence="1">The sequence shown here is derived from an EMBL/GenBank/DDBJ whole genome shotgun (WGS) entry which is preliminary data.</text>
</comment>
<dbReference type="EMBL" id="MU157832">
    <property type="protein sequence ID" value="KAF9532221.1"/>
    <property type="molecule type" value="Genomic_DNA"/>
</dbReference>
<name>A0A9P6ENB0_9AGAR</name>
<protein>
    <submittedName>
        <fullName evidence="1">Uncharacterized protein</fullName>
    </submittedName>
</protein>
<reference evidence="1" key="1">
    <citation type="submission" date="2020-11" db="EMBL/GenBank/DDBJ databases">
        <authorList>
            <consortium name="DOE Joint Genome Institute"/>
            <person name="Ahrendt S."/>
            <person name="Riley R."/>
            <person name="Andreopoulos W."/>
            <person name="Labutti K."/>
            <person name="Pangilinan J."/>
            <person name="Ruiz-Duenas F.J."/>
            <person name="Barrasa J.M."/>
            <person name="Sanchez-Garcia M."/>
            <person name="Camarero S."/>
            <person name="Miyauchi S."/>
            <person name="Serrano A."/>
            <person name="Linde D."/>
            <person name="Babiker R."/>
            <person name="Drula E."/>
            <person name="Ayuso-Fernandez I."/>
            <person name="Pacheco R."/>
            <person name="Padilla G."/>
            <person name="Ferreira P."/>
            <person name="Barriuso J."/>
            <person name="Kellner H."/>
            <person name="Castanera R."/>
            <person name="Alfaro M."/>
            <person name="Ramirez L."/>
            <person name="Pisabarro A.G."/>
            <person name="Kuo A."/>
            <person name="Tritt A."/>
            <person name="Lipzen A."/>
            <person name="He G."/>
            <person name="Yan M."/>
            <person name="Ng V."/>
            <person name="Cullen D."/>
            <person name="Martin F."/>
            <person name="Rosso M.-N."/>
            <person name="Henrissat B."/>
            <person name="Hibbett D."/>
            <person name="Martinez A.T."/>
            <person name="Grigoriev I.V."/>
        </authorList>
    </citation>
    <scope>NUCLEOTIDE SEQUENCE</scope>
    <source>
        <strain evidence="1">CBS 506.95</strain>
    </source>
</reference>
<organism evidence="1 2">
    <name type="scientific">Crepidotus variabilis</name>
    <dbReference type="NCBI Taxonomy" id="179855"/>
    <lineage>
        <taxon>Eukaryota</taxon>
        <taxon>Fungi</taxon>
        <taxon>Dikarya</taxon>
        <taxon>Basidiomycota</taxon>
        <taxon>Agaricomycotina</taxon>
        <taxon>Agaricomycetes</taxon>
        <taxon>Agaricomycetidae</taxon>
        <taxon>Agaricales</taxon>
        <taxon>Agaricineae</taxon>
        <taxon>Crepidotaceae</taxon>
        <taxon>Crepidotus</taxon>
    </lineage>
</organism>
<sequence>MQVPATSGIFTGAWSIYTNKPDPGTLTSAAAINSGVTALVFFTCREYAAGPLLTRFASGQQYASRRRELAITPLPADENYLTSQTVAWSDLRWNKLLDSGLSGAVTGGVLRTMRTGPRTSLSGALTVGAVCTALQYGFNELSIVRLRYISNLQQQSNCSFEETHDNSSDGAFHSLMKLFGVIPVSDDDYLSKLRRSRELYVKRIAELEAQINEDKSLKDMEKPK</sequence>